<sequence>MYNNQQNQQRNYIHSTRLRAILRRAKPRGAVPASLAICCVFLIFQIRAVAQSLYYRKMQILRETEKLKNRNQSLKSNITYIMLKAVLLVGSFRRAMWPIVYSRKLHLKTLKKESVIILQLAYFTILKKSEMGVLTTVLTTEDPVQSTLQTLPSSAKLRKIDVQAPGAMQRNQTFLIKSASPISPTGSSLIQLLDRFEHVDSVYSNTSTAFKILDLEGVFEVKMV</sequence>
<feature type="transmembrane region" description="Helical" evidence="1">
    <location>
        <begin position="29"/>
        <end position="50"/>
    </location>
</feature>
<dbReference type="EMBL" id="AUWU02000007">
    <property type="protein sequence ID" value="KAH0570892.1"/>
    <property type="molecule type" value="Genomic_DNA"/>
</dbReference>
<keyword evidence="1" id="KW-1133">Transmembrane helix</keyword>
<comment type="caution">
    <text evidence="2">The sequence shown here is derived from an EMBL/GenBank/DDBJ whole genome shotgun (WGS) entry which is preliminary data.</text>
</comment>
<dbReference type="GeneID" id="94301208"/>
<protein>
    <submittedName>
        <fullName evidence="2">Uncharacterized protein</fullName>
    </submittedName>
</protein>
<evidence type="ECO:0000313" key="2">
    <source>
        <dbReference type="EMBL" id="KAH0570892.1"/>
    </source>
</evidence>
<accession>A0A9P8RVX8</accession>
<evidence type="ECO:0000256" key="1">
    <source>
        <dbReference type="SAM" id="Phobius"/>
    </source>
</evidence>
<dbReference type="Proteomes" id="UP000018208">
    <property type="component" value="Unassembled WGS sequence"/>
</dbReference>
<gene>
    <name evidence="2" type="ORF">SS50377_27185</name>
</gene>
<dbReference type="KEGG" id="ssao:94301208"/>
<reference evidence="2 3" key="1">
    <citation type="journal article" date="2014" name="PLoS Genet.">
        <title>The Genome of Spironucleus salmonicida Highlights a Fish Pathogen Adapted to Fluctuating Environments.</title>
        <authorList>
            <person name="Xu F."/>
            <person name="Jerlstrom-Hultqvist J."/>
            <person name="Einarsson E."/>
            <person name="Astvaldsson A."/>
            <person name="Svard S.G."/>
            <person name="Andersson J.O."/>
        </authorList>
    </citation>
    <scope>NUCLEOTIDE SEQUENCE [LARGE SCALE GENOMIC DNA]</scope>
    <source>
        <strain evidence="2 3">ATCC 50377</strain>
    </source>
</reference>
<dbReference type="AlphaFoldDB" id="A0A9P8RVX8"/>
<keyword evidence="1" id="KW-0812">Transmembrane</keyword>
<keyword evidence="3" id="KW-1185">Reference proteome</keyword>
<organism evidence="2 3">
    <name type="scientific">Spironucleus salmonicida</name>
    <dbReference type="NCBI Taxonomy" id="348837"/>
    <lineage>
        <taxon>Eukaryota</taxon>
        <taxon>Metamonada</taxon>
        <taxon>Diplomonadida</taxon>
        <taxon>Hexamitidae</taxon>
        <taxon>Hexamitinae</taxon>
        <taxon>Spironucleus</taxon>
    </lineage>
</organism>
<proteinExistence type="predicted"/>
<evidence type="ECO:0000313" key="3">
    <source>
        <dbReference type="Proteomes" id="UP000018208"/>
    </source>
</evidence>
<keyword evidence="1" id="KW-0472">Membrane</keyword>
<name>A0A9P8RVX8_9EUKA</name>
<dbReference type="RefSeq" id="XP_067761665.1">
    <property type="nucleotide sequence ID" value="XM_067910978.1"/>
</dbReference>